<dbReference type="InterPro" id="IPR021868">
    <property type="entry name" value="Alpha_2_Macroglob_MG3"/>
</dbReference>
<dbReference type="SMART" id="SM01360">
    <property type="entry name" value="A2M"/>
    <property type="match status" value="1"/>
</dbReference>
<evidence type="ECO:0000256" key="1">
    <source>
        <dbReference type="ARBA" id="ARBA00010556"/>
    </source>
</evidence>
<dbReference type="Pfam" id="PF17973">
    <property type="entry name" value="bMG10"/>
    <property type="match status" value="1"/>
</dbReference>
<dbReference type="SUPFAM" id="SSF48239">
    <property type="entry name" value="Terpenoid cyclases/Protein prenyltransferases"/>
    <property type="match status" value="1"/>
</dbReference>
<dbReference type="InterPro" id="IPR041246">
    <property type="entry name" value="Bact_MG10"/>
</dbReference>
<comment type="caution">
    <text evidence="5">The sequence shown here is derived from an EMBL/GenBank/DDBJ whole genome shotgun (WGS) entry which is preliminary data.</text>
</comment>
<gene>
    <name evidence="5" type="ORF">ENV52_00870</name>
</gene>
<evidence type="ECO:0000259" key="3">
    <source>
        <dbReference type="SMART" id="SM01359"/>
    </source>
</evidence>
<dbReference type="InterPro" id="IPR002890">
    <property type="entry name" value="MG2"/>
</dbReference>
<dbReference type="PANTHER" id="PTHR40094:SF1">
    <property type="entry name" value="UBIQUITIN DOMAIN-CONTAINING PROTEIN"/>
    <property type="match status" value="1"/>
</dbReference>
<feature type="domain" description="Alpha-2-macroglobulin" evidence="4">
    <location>
        <begin position="1041"/>
        <end position="1131"/>
    </location>
</feature>
<dbReference type="InterPro" id="IPR011625">
    <property type="entry name" value="A2M_N_BRD"/>
</dbReference>
<feature type="region of interest" description="Disordered" evidence="2">
    <location>
        <begin position="508"/>
        <end position="536"/>
    </location>
</feature>
<dbReference type="EMBL" id="DTGR01000019">
    <property type="protein sequence ID" value="HHS28242.1"/>
    <property type="molecule type" value="Genomic_DNA"/>
</dbReference>
<dbReference type="PANTHER" id="PTHR40094">
    <property type="entry name" value="ALPHA-2-MACROGLOBULIN HOMOLOG"/>
    <property type="match status" value="1"/>
</dbReference>
<dbReference type="InterPro" id="IPR001599">
    <property type="entry name" value="Macroglobln_a2"/>
</dbReference>
<dbReference type="SMART" id="SM01359">
    <property type="entry name" value="A2M_N_2"/>
    <property type="match status" value="1"/>
</dbReference>
<dbReference type="InterPro" id="IPR008930">
    <property type="entry name" value="Terpenoid_cyclase/PrenylTrfase"/>
</dbReference>
<dbReference type="Pfam" id="PF01835">
    <property type="entry name" value="MG2"/>
    <property type="match status" value="1"/>
</dbReference>
<dbReference type="CDD" id="cd02891">
    <property type="entry name" value="A2M_like"/>
    <property type="match status" value="1"/>
</dbReference>
<accession>A0A7V6A0X9</accession>
<proteinExistence type="inferred from homology"/>
<dbReference type="InterPro" id="IPR051802">
    <property type="entry name" value="YfhM-like"/>
</dbReference>
<dbReference type="Gene3D" id="1.50.10.20">
    <property type="match status" value="1"/>
</dbReference>
<evidence type="ECO:0000313" key="5">
    <source>
        <dbReference type="EMBL" id="HHS28242.1"/>
    </source>
</evidence>
<dbReference type="Pfam" id="PF00207">
    <property type="entry name" value="A2M"/>
    <property type="match status" value="1"/>
</dbReference>
<dbReference type="InterPro" id="IPR041462">
    <property type="entry name" value="Bact_A2M_MG6"/>
</dbReference>
<feature type="domain" description="Alpha-2-macroglobulin bait region" evidence="3">
    <location>
        <begin position="821"/>
        <end position="977"/>
    </location>
</feature>
<dbReference type="Pfam" id="PF07703">
    <property type="entry name" value="A2M_BRD"/>
    <property type="match status" value="1"/>
</dbReference>
<protein>
    <recommendedName>
        <fullName evidence="6">Alpha-2-macroglobulin family protein</fullName>
    </recommendedName>
</protein>
<organism evidence="5">
    <name type="scientific">Desulfobacca acetoxidans</name>
    <dbReference type="NCBI Taxonomy" id="60893"/>
    <lineage>
        <taxon>Bacteria</taxon>
        <taxon>Pseudomonadati</taxon>
        <taxon>Thermodesulfobacteriota</taxon>
        <taxon>Desulfobaccia</taxon>
        <taxon>Desulfobaccales</taxon>
        <taxon>Desulfobaccaceae</taxon>
        <taxon>Desulfobacca</taxon>
    </lineage>
</organism>
<reference evidence="5" key="1">
    <citation type="journal article" date="2020" name="mSystems">
        <title>Genome- and Community-Level Interaction Insights into Carbon Utilization and Element Cycling Functions of Hydrothermarchaeota in Hydrothermal Sediment.</title>
        <authorList>
            <person name="Zhou Z."/>
            <person name="Liu Y."/>
            <person name="Xu W."/>
            <person name="Pan J."/>
            <person name="Luo Z.H."/>
            <person name="Li M."/>
        </authorList>
    </citation>
    <scope>NUCLEOTIDE SEQUENCE [LARGE SCALE GENOMIC DNA]</scope>
    <source>
        <strain evidence="5">SpSt-767</strain>
    </source>
</reference>
<dbReference type="Pfam" id="PF17962">
    <property type="entry name" value="bMG6"/>
    <property type="match status" value="1"/>
</dbReference>
<name>A0A7V6A0X9_9BACT</name>
<comment type="similarity">
    <text evidence="1">Belongs to the protease inhibitor I39 (alpha-2-macroglobulin) family. Bacterial alpha-2-macroglobulin subfamily.</text>
</comment>
<evidence type="ECO:0000256" key="2">
    <source>
        <dbReference type="SAM" id="MobiDB-lite"/>
    </source>
</evidence>
<dbReference type="GO" id="GO:0004866">
    <property type="term" value="F:endopeptidase inhibitor activity"/>
    <property type="evidence" value="ECO:0007669"/>
    <property type="project" value="InterPro"/>
</dbReference>
<dbReference type="Pfam" id="PF11974">
    <property type="entry name" value="bMG3"/>
    <property type="match status" value="1"/>
</dbReference>
<evidence type="ECO:0000259" key="4">
    <source>
        <dbReference type="SMART" id="SM01360"/>
    </source>
</evidence>
<sequence>MHQSADGSKGGSFMLGRFFRQKTSLNLLGLLLAAGLAGLWSCPRLHATPTPPSAFNPEKNFTITNIEPRAAQEEVRITFSQPVPLDILQAYLTLLPRVKLDWSRSKVSPEGVLTLKGNFKYGAGHFVTLKDRLTVQGRSYFPTVTTFLMPNRPPTVEFMGDKRVIERDSRQLLHVRAANIDTLQLRQVRVPPLLLPQALAAERAGDDLKKIMKELSTAMDQLKPLIQGNSAYAPFAAAPLEEQQLFPAGGEKNRVLAVSVPLSFRQNKETGALEIIQVKNSQEGSRAATGLRLFRITDLGLTYKVGDKGLLLWATSLKTGAPAANVQILAFTRQTEVFPLGQTDKDGVLIFSPGELEGISLKQLGGFQPVKRQVEKSDITFLLAGRTGDVSYIEVKPHGNLIAEDVWHVEPPEQPQNLKAVLFTERGAYRPGEKVFFKGTVREYRQGAIVPPQAKDCVFTVTNPRGEQVFVRKMSLSDFGTAAGEMDTKSFWALGTYTMTMTFGSGARAAKTREGGEEGQYGDGEGEGTEKARGPKLETATTFQVQEFKPPRHVTEIAFERFSREDNSFVNQQRQAEFVRIIITGAYYAGGQVKHGQVRWRIQKAPTNYQVKGFENYSFGYPAGEKNYREDLLIESGQAILDAQGKAVVEFPLDRQLLAGRQGITVVATVVDFDGRAAATSKDFQVEPDVLVGISGHPDKVQLGEEHKLNVVVVDKQGKKVTRGTVRAEVLERSWSYVAKRNEQGDIYWEDEATWRRAFASDLPFKDGQAAFLFDCAAPGNYLLAFTYMDPQGKSFSSGTYIKANWEYIPEEKRGRPYQPLRLWADRPAYKPGDTANVEISPRMPVAYYLVTLEREGLLSHQVVQGGKDAKTLPLLMKAEYGPNVYVSVLGVTPRGFFPVRSGSYDIEAPGFVWGNLNLPVLKDVEGLSVKINPQVADWRARPGDQVTVNLQVTTPGGQGVETEVVLAAVDEAVLALTGYKTPTLDHLTRFDVPLAVFTGELRALLVHQTPYYPSRVEPLTGGGGLSADMVDRLRRRFKAVAYFNPSIHTDAQGKAQVTFTLPDNITSFRVFAVALDKGSRFASTERQLIVTKDFYLEPGLPSFFTRGDRFKFQVSATNATGDKGPVTLKASSEGGLGLTVVDATAQLNPKDSIKLNVTGEATAAGQAKATFAGEFQGRKDEVELSFPVNSGYVRQSASVLGSFSGTGTVKIPLPSYLVSAAAQVNPEEIHAVLTLSGSPFLRFAKPIEYLLTYPYGCVEQISSGVLGLAAIRGLVRDKLISGIAPDKAGKFILSGIGRLSNMQTEQGGFSYWPGQTYIHPLGSLYALSALSIAKAQGLAVPESILQKGQRYLINKLQYGKSTPLEKAFGCYILSLNGVLTPTIYHNAMREYPNLSREGKLFLILAAQQAKLTSPQMLKADLRAILQGKEQTRAQGEVVEDGFDARFRGPALALLAGKALMPEDILTRQAALFLLGGLGRDGIWTSTSDTGWALLALGEYYKGATFQKEAGMVAVDQPGHPAQELKWSAGGAASTALDIPTLLKNPEVHLKGQGGRTWLYQVDLTYPRLDLKEKGKEQGFKLTKTIKNTDGTDIIKVGDLVKVSLTLEVQGLAQRYIVLDDPLPAGLVAVNSALKIEEPTSEEKEQDDDYLTPDGLVRFYPNHFEIREDRVLAFRDQVYPGTFRFDYYARAVCEGDFVMPASQAAAMYNPAVQGFTAQRKLTIKGR</sequence>
<dbReference type="Gene3D" id="2.60.40.1930">
    <property type="match status" value="1"/>
</dbReference>
<evidence type="ECO:0008006" key="6">
    <source>
        <dbReference type="Google" id="ProtNLM"/>
    </source>
</evidence>